<accession>A0A846MQJ1</accession>
<protein>
    <recommendedName>
        <fullName evidence="2">protein-glutamate methylesterase</fullName>
        <ecNumber evidence="2">3.1.1.61</ecNumber>
    </recommendedName>
</protein>
<keyword evidence="4" id="KW-0145">Chemotaxis</keyword>
<dbReference type="GO" id="GO:0005737">
    <property type="term" value="C:cytoplasm"/>
    <property type="evidence" value="ECO:0007669"/>
    <property type="project" value="InterPro"/>
</dbReference>
<dbReference type="PANTHER" id="PTHR42872">
    <property type="entry name" value="PROTEIN-GLUTAMATE METHYLESTERASE/PROTEIN-GLUTAMINE GLUTAMINASE"/>
    <property type="match status" value="1"/>
</dbReference>
<gene>
    <name evidence="6" type="ORF">FHS56_001242</name>
</gene>
<evidence type="ECO:0000256" key="1">
    <source>
        <dbReference type="ARBA" id="ARBA00022801"/>
    </source>
</evidence>
<dbReference type="EC" id="3.1.1.61" evidence="2"/>
<evidence type="ECO:0000313" key="6">
    <source>
        <dbReference type="EMBL" id="NIK73729.1"/>
    </source>
</evidence>
<dbReference type="GO" id="GO:0008984">
    <property type="term" value="F:protein-glutamate methylesterase activity"/>
    <property type="evidence" value="ECO:0007669"/>
    <property type="project" value="UniProtKB-EC"/>
</dbReference>
<feature type="active site" evidence="4">
    <location>
        <position position="139"/>
    </location>
</feature>
<feature type="active site" evidence="4">
    <location>
        <position position="46"/>
    </location>
</feature>
<evidence type="ECO:0000259" key="5">
    <source>
        <dbReference type="PROSITE" id="PS50122"/>
    </source>
</evidence>
<dbReference type="PROSITE" id="PS50122">
    <property type="entry name" value="CHEB"/>
    <property type="match status" value="1"/>
</dbReference>
<dbReference type="Proteomes" id="UP000537126">
    <property type="component" value="Unassembled WGS sequence"/>
</dbReference>
<dbReference type="InterPro" id="IPR000673">
    <property type="entry name" value="Sig_transdc_resp-reg_Me-estase"/>
</dbReference>
<evidence type="ECO:0000256" key="4">
    <source>
        <dbReference type="PROSITE-ProRule" id="PRU00050"/>
    </source>
</evidence>
<dbReference type="Pfam" id="PF01339">
    <property type="entry name" value="CheB_methylest"/>
    <property type="match status" value="1"/>
</dbReference>
<dbReference type="GO" id="GO:0006935">
    <property type="term" value="P:chemotaxis"/>
    <property type="evidence" value="ECO:0007669"/>
    <property type="project" value="UniProtKB-UniRule"/>
</dbReference>
<dbReference type="GO" id="GO:0000156">
    <property type="term" value="F:phosphorelay response regulator activity"/>
    <property type="evidence" value="ECO:0007669"/>
    <property type="project" value="InterPro"/>
</dbReference>
<dbReference type="PANTHER" id="PTHR42872:SF3">
    <property type="entry name" value="PROTEIN-GLUTAMATE METHYLESTERASE_PROTEIN-GLUTAMINE GLUTAMINASE 1"/>
    <property type="match status" value="1"/>
</dbReference>
<evidence type="ECO:0000256" key="2">
    <source>
        <dbReference type="ARBA" id="ARBA00039140"/>
    </source>
</evidence>
<dbReference type="RefSeq" id="WP_166919002.1">
    <property type="nucleotide sequence ID" value="NZ_JAASRN010000002.1"/>
</dbReference>
<keyword evidence="7" id="KW-1185">Reference proteome</keyword>
<feature type="active site" evidence="4">
    <location>
        <position position="19"/>
    </location>
</feature>
<sequence>MARFDHISSKYKLIVIGGSAGSFQVVSHILQALPDDFSLPIVMCLHRLKDVREGFTEALSLKTNKAVVEPLDKELIKKGTIYLAPANYHLCIELGQTFSLSTEETVNNSRPSIDLLFETAAYAYREKLIGILLSGANRDGAWGMKKIHDRGGLTIVQEPSECLIDTMPVAAMQATKIDYVLRSEQIIDFLHKLHKQYA</sequence>
<reference evidence="6 7" key="1">
    <citation type="submission" date="2020-03" db="EMBL/GenBank/DDBJ databases">
        <title>Genomic Encyclopedia of Type Strains, Phase IV (KMG-IV): sequencing the most valuable type-strain genomes for metagenomic binning, comparative biology and taxonomic classification.</title>
        <authorList>
            <person name="Goeker M."/>
        </authorList>
    </citation>
    <scope>NUCLEOTIDE SEQUENCE [LARGE SCALE GENOMIC DNA]</scope>
    <source>
        <strain evidence="6 7">DSM 5718</strain>
    </source>
</reference>
<name>A0A846MQJ1_9BACT</name>
<comment type="caution">
    <text evidence="6">The sequence shown here is derived from an EMBL/GenBank/DDBJ whole genome shotgun (WGS) entry which is preliminary data.</text>
</comment>
<organism evidence="6 7">
    <name type="scientific">Thermonema lapsum</name>
    <dbReference type="NCBI Taxonomy" id="28195"/>
    <lineage>
        <taxon>Bacteria</taxon>
        <taxon>Pseudomonadati</taxon>
        <taxon>Bacteroidota</taxon>
        <taxon>Cytophagia</taxon>
        <taxon>Cytophagales</taxon>
        <taxon>Thermonemataceae</taxon>
        <taxon>Thermonema</taxon>
    </lineage>
</organism>
<proteinExistence type="predicted"/>
<dbReference type="CDD" id="cd16433">
    <property type="entry name" value="CheB"/>
    <property type="match status" value="1"/>
</dbReference>
<dbReference type="InterPro" id="IPR035909">
    <property type="entry name" value="CheB_C"/>
</dbReference>
<dbReference type="SUPFAM" id="SSF52738">
    <property type="entry name" value="Methylesterase CheB, C-terminal domain"/>
    <property type="match status" value="1"/>
</dbReference>
<keyword evidence="1 4" id="KW-0378">Hydrolase</keyword>
<comment type="catalytic activity">
    <reaction evidence="3">
        <text>[protein]-L-glutamate 5-O-methyl ester + H2O = L-glutamyl-[protein] + methanol + H(+)</text>
        <dbReference type="Rhea" id="RHEA:23236"/>
        <dbReference type="Rhea" id="RHEA-COMP:10208"/>
        <dbReference type="Rhea" id="RHEA-COMP:10311"/>
        <dbReference type="ChEBI" id="CHEBI:15377"/>
        <dbReference type="ChEBI" id="CHEBI:15378"/>
        <dbReference type="ChEBI" id="CHEBI:17790"/>
        <dbReference type="ChEBI" id="CHEBI:29973"/>
        <dbReference type="ChEBI" id="CHEBI:82795"/>
        <dbReference type="EC" id="3.1.1.61"/>
    </reaction>
</comment>
<dbReference type="Gene3D" id="3.40.50.180">
    <property type="entry name" value="Methylesterase CheB, C-terminal domain"/>
    <property type="match status" value="1"/>
</dbReference>
<evidence type="ECO:0000256" key="3">
    <source>
        <dbReference type="ARBA" id="ARBA00048267"/>
    </source>
</evidence>
<dbReference type="EMBL" id="JAASRN010000002">
    <property type="protein sequence ID" value="NIK73729.1"/>
    <property type="molecule type" value="Genomic_DNA"/>
</dbReference>
<evidence type="ECO:0000313" key="7">
    <source>
        <dbReference type="Proteomes" id="UP000537126"/>
    </source>
</evidence>
<dbReference type="AlphaFoldDB" id="A0A846MQJ1"/>
<feature type="domain" description="CheB-type methylesterase" evidence="5">
    <location>
        <begin position="7"/>
        <end position="186"/>
    </location>
</feature>